<reference evidence="1" key="1">
    <citation type="journal article" date="2015" name="Nature">
        <title>Complex archaea that bridge the gap between prokaryotes and eukaryotes.</title>
        <authorList>
            <person name="Spang A."/>
            <person name="Saw J.H."/>
            <person name="Jorgensen S.L."/>
            <person name="Zaremba-Niedzwiedzka K."/>
            <person name="Martijn J."/>
            <person name="Lind A.E."/>
            <person name="van Eijk R."/>
            <person name="Schleper C."/>
            <person name="Guy L."/>
            <person name="Ettema T.J."/>
        </authorList>
    </citation>
    <scope>NUCLEOTIDE SEQUENCE</scope>
</reference>
<accession>A0A0F9JB45</accession>
<comment type="caution">
    <text evidence="1">The sequence shown here is derived from an EMBL/GenBank/DDBJ whole genome shotgun (WGS) entry which is preliminary data.</text>
</comment>
<dbReference type="EMBL" id="LAZR01010424">
    <property type="protein sequence ID" value="KKM67024.1"/>
    <property type="molecule type" value="Genomic_DNA"/>
</dbReference>
<sequence>MINKAKCRGCGKELIGKPYYLGGPAYDPETGDQAKTNFYGGFVCSYGCDVRVCLEMSSNMPGAGPAKSLNSLEREQVDRNWEY</sequence>
<proteinExistence type="predicted"/>
<protein>
    <submittedName>
        <fullName evidence="1">Uncharacterized protein</fullName>
    </submittedName>
</protein>
<dbReference type="AlphaFoldDB" id="A0A0F9JB45"/>
<evidence type="ECO:0000313" key="1">
    <source>
        <dbReference type="EMBL" id="KKM67024.1"/>
    </source>
</evidence>
<gene>
    <name evidence="1" type="ORF">LCGC14_1475400</name>
</gene>
<organism evidence="1">
    <name type="scientific">marine sediment metagenome</name>
    <dbReference type="NCBI Taxonomy" id="412755"/>
    <lineage>
        <taxon>unclassified sequences</taxon>
        <taxon>metagenomes</taxon>
        <taxon>ecological metagenomes</taxon>
    </lineage>
</organism>
<name>A0A0F9JB45_9ZZZZ</name>